<protein>
    <submittedName>
        <fullName evidence="1">Uncharacterized protein</fullName>
    </submittedName>
</protein>
<reference evidence="1" key="1">
    <citation type="submission" date="2024-10" db="EMBL/GenBank/DDBJ databases">
        <title>Genetic diversity among independent isolates of the Dolichocephalovirinae subfamily.</title>
        <authorList>
            <person name="Ely B."/>
            <person name="Thomas Q."/>
            <person name="Mohammadi T."/>
        </authorList>
    </citation>
    <scope>NUCLEOTIDE SEQUENCE</scope>
</reference>
<gene>
    <name evidence="1" type="ORF">BL57_321</name>
</gene>
<evidence type="ECO:0000313" key="1">
    <source>
        <dbReference type="EMBL" id="XHV10793.1"/>
    </source>
</evidence>
<proteinExistence type="predicted"/>
<dbReference type="EMBL" id="PQ287320">
    <property type="protein sequence ID" value="XHV10793.1"/>
    <property type="molecule type" value="Genomic_DNA"/>
</dbReference>
<name>A0AB74UMR4_9VIRU</name>
<organism evidence="1">
    <name type="scientific">Caulobacter phage BL57</name>
    <dbReference type="NCBI Taxonomy" id="3348355"/>
    <lineage>
        <taxon>Viruses</taxon>
    </lineage>
</organism>
<accession>A0AB74UMR4</accession>
<sequence>MSRYCDSPIAGPPEQMGETFKWVALDGKRYKVRRTGGVLVEVRASSRRGPYLRALSLRSPVAKRVRAASEWFQ</sequence>